<dbReference type="Proteomes" id="UP000009149">
    <property type="component" value="Chromosome"/>
</dbReference>
<organism evidence="1 2">
    <name type="scientific">Methylacidiphilum infernorum (isolate V4)</name>
    <name type="common">Methylokorus infernorum (strain V4)</name>
    <dbReference type="NCBI Taxonomy" id="481448"/>
    <lineage>
        <taxon>Bacteria</taxon>
        <taxon>Pseudomonadati</taxon>
        <taxon>Verrucomicrobiota</taxon>
        <taxon>Methylacidiphilae</taxon>
        <taxon>Methylacidiphilales</taxon>
        <taxon>Methylacidiphilaceae</taxon>
        <taxon>Methylacidiphilum (ex Ratnadevi et al. 2023)</taxon>
    </lineage>
</organism>
<dbReference type="HOGENOM" id="CLU_3382672_0_0_0"/>
<proteinExistence type="predicted"/>
<gene>
    <name evidence="1" type="ordered locus">Minf_0980</name>
</gene>
<name>B3DUN2_METI4</name>
<protein>
    <submittedName>
        <fullName evidence="1">Uncharacterized protein</fullName>
    </submittedName>
</protein>
<evidence type="ECO:0000313" key="2">
    <source>
        <dbReference type="Proteomes" id="UP000009149"/>
    </source>
</evidence>
<dbReference type="KEGG" id="min:Minf_0980"/>
<accession>B3DUN2</accession>
<reference evidence="1 2" key="1">
    <citation type="journal article" date="2008" name="Biol. Direct">
        <title>Complete genome sequence of the extremely acidophilic methanotroph isolate V4, Methylacidiphilum infernorum, a representative of the bacterial phylum Verrucomicrobia.</title>
        <authorList>
            <person name="Hou S."/>
            <person name="Makarova K.S."/>
            <person name="Saw J.H."/>
            <person name="Senin P."/>
            <person name="Ly B.V."/>
            <person name="Zhou Z."/>
            <person name="Ren Y."/>
            <person name="Wang J."/>
            <person name="Galperin M.Y."/>
            <person name="Omelchenko M.V."/>
            <person name="Wolf Y.I."/>
            <person name="Yutin N."/>
            <person name="Koonin E.V."/>
            <person name="Stott M.B."/>
            <person name="Mountain B.W."/>
            <person name="Crowe M.A."/>
            <person name="Smirnova A.V."/>
            <person name="Dunfield P.F."/>
            <person name="Feng L."/>
            <person name="Wang L."/>
            <person name="Alam M."/>
        </authorList>
    </citation>
    <scope>NUCLEOTIDE SEQUENCE [LARGE SCALE GENOMIC DNA]</scope>
    <source>
        <strain evidence="2">Isolate V4</strain>
    </source>
</reference>
<dbReference type="AlphaFoldDB" id="B3DUN2"/>
<evidence type="ECO:0000313" key="1">
    <source>
        <dbReference type="EMBL" id="ACD83035.1"/>
    </source>
</evidence>
<dbReference type="EMBL" id="CP000975">
    <property type="protein sequence ID" value="ACD83035.1"/>
    <property type="molecule type" value="Genomic_DNA"/>
</dbReference>
<sequence>MEKKENEKRKIRKSLKNSIFYFIPLRQTLIFHS</sequence>